<feature type="transmembrane region" description="Helical" evidence="1">
    <location>
        <begin position="75"/>
        <end position="100"/>
    </location>
</feature>
<keyword evidence="1" id="KW-0472">Membrane</keyword>
<keyword evidence="1" id="KW-1133">Transmembrane helix</keyword>
<dbReference type="AlphaFoldDB" id="A0A183DT75"/>
<evidence type="ECO:0000256" key="1">
    <source>
        <dbReference type="SAM" id="Phobius"/>
    </source>
</evidence>
<reference evidence="2" key="1">
    <citation type="submission" date="2016-06" db="UniProtKB">
        <authorList>
            <consortium name="WormBaseParasite"/>
        </authorList>
    </citation>
    <scope>IDENTIFICATION</scope>
</reference>
<protein>
    <submittedName>
        <fullName evidence="2">Transmembrane protein</fullName>
    </submittedName>
</protein>
<sequence length="240" mass="26139">LLYESPTNPPLQDNLHFTVDDLTFISILACTDGSVISNSGVEINYEWQNESKKVTTWRALEISESCVLCESNVPLFLGALLAALIIFIPPLLCAYATLVISGKTRTKGAHQTTQSNSPCRLNTDMIQSEQTESTELKSSVVTKRSIGIQLSASSTPRFPRYRVANSPQLTPRNGGHSSLSFNTDHELEYDYYEPAVPGSFLTPAADICSDIDVEQIIACSELLRSAAASGHDAPTQIDDP</sequence>
<keyword evidence="1" id="KW-0812">Transmembrane</keyword>
<name>A0A183DT75_9BILA</name>
<dbReference type="WBParaSite" id="GPUH_0001193001-mRNA-1">
    <property type="protein sequence ID" value="GPUH_0001193001-mRNA-1"/>
    <property type="gene ID" value="GPUH_0001193001"/>
</dbReference>
<accession>A0A183DT75</accession>
<proteinExistence type="predicted"/>
<evidence type="ECO:0000313" key="2">
    <source>
        <dbReference type="WBParaSite" id="GPUH_0001193001-mRNA-1"/>
    </source>
</evidence>
<organism evidence="2">
    <name type="scientific">Gongylonema pulchrum</name>
    <dbReference type="NCBI Taxonomy" id="637853"/>
    <lineage>
        <taxon>Eukaryota</taxon>
        <taxon>Metazoa</taxon>
        <taxon>Ecdysozoa</taxon>
        <taxon>Nematoda</taxon>
        <taxon>Chromadorea</taxon>
        <taxon>Rhabditida</taxon>
        <taxon>Spirurina</taxon>
        <taxon>Spiruromorpha</taxon>
        <taxon>Spiruroidea</taxon>
        <taxon>Gongylonematidae</taxon>
        <taxon>Gongylonema</taxon>
    </lineage>
</organism>